<dbReference type="OrthoDB" id="1431934at2759"/>
<dbReference type="KEGG" id="lgi:LOTGIDRAFT_176399"/>
<dbReference type="EMBL" id="KB200092">
    <property type="protein sequence ID" value="ESP03164.1"/>
    <property type="molecule type" value="Genomic_DNA"/>
</dbReference>
<dbReference type="OMA" id="CIEDDYN"/>
<accession>V4AGJ5</accession>
<sequence>MVLKFGKGGISTGSTLRLTNTAHIRRNGSTSCIYMHEIEDKTVDVKVAKFLESASVFYSLNKKGRWKLPEIIEEKIQSELPSADVKVTLMKLHKLHRKNNCIGYFTNKGSVKSVVPKKTKYVNRLSVVNVNRKPFRNRRRRRNREVEPDRNIADDNEIKYHIVYPTPSSSAVTHTNPQKIGHDVMLNTHNLGKTAVRSKCRKWRCIERDVRCDMDYTDYDAVDEDSGFDTIEEVHQSQKRSSFSEYFESALGRPSDIRIKTRRRPVKKLRKLRNKPMLHYLETQVMEVEEENSEFVYSRPPTTECQPVDVLISNQESNPDHLKTKYGDKVTFAQCEPRTFIIDITNEVFVRLRNLKLFTKLIYEDKVWEIGRVFVRLRNLKLFTKLIYEEKFLLDCEA</sequence>
<dbReference type="GeneID" id="20243740"/>
<name>V4AGJ5_LOTGI</name>
<dbReference type="Proteomes" id="UP000030746">
    <property type="component" value="Unassembled WGS sequence"/>
</dbReference>
<dbReference type="HOGENOM" id="CLU_693158_0_0_1"/>
<dbReference type="RefSeq" id="XP_009046149.1">
    <property type="nucleotide sequence ID" value="XM_009047901.1"/>
</dbReference>
<proteinExistence type="predicted"/>
<organism evidence="1 2">
    <name type="scientific">Lottia gigantea</name>
    <name type="common">Giant owl limpet</name>
    <dbReference type="NCBI Taxonomy" id="225164"/>
    <lineage>
        <taxon>Eukaryota</taxon>
        <taxon>Metazoa</taxon>
        <taxon>Spiralia</taxon>
        <taxon>Lophotrochozoa</taxon>
        <taxon>Mollusca</taxon>
        <taxon>Gastropoda</taxon>
        <taxon>Patellogastropoda</taxon>
        <taxon>Lottioidea</taxon>
        <taxon>Lottiidae</taxon>
        <taxon>Lottia</taxon>
    </lineage>
</organism>
<gene>
    <name evidence="1" type="ORF">LOTGIDRAFT_176399</name>
</gene>
<dbReference type="STRING" id="225164.V4AGJ5"/>
<dbReference type="AlphaFoldDB" id="V4AGJ5"/>
<dbReference type="CTD" id="20243740"/>
<reference evidence="1 2" key="1">
    <citation type="journal article" date="2013" name="Nature">
        <title>Insights into bilaterian evolution from three spiralian genomes.</title>
        <authorList>
            <person name="Simakov O."/>
            <person name="Marletaz F."/>
            <person name="Cho S.J."/>
            <person name="Edsinger-Gonzales E."/>
            <person name="Havlak P."/>
            <person name="Hellsten U."/>
            <person name="Kuo D.H."/>
            <person name="Larsson T."/>
            <person name="Lv J."/>
            <person name="Arendt D."/>
            <person name="Savage R."/>
            <person name="Osoegawa K."/>
            <person name="de Jong P."/>
            <person name="Grimwood J."/>
            <person name="Chapman J.A."/>
            <person name="Shapiro H."/>
            <person name="Aerts A."/>
            <person name="Otillar R.P."/>
            <person name="Terry A.Y."/>
            <person name="Boore J.L."/>
            <person name="Grigoriev I.V."/>
            <person name="Lindberg D.R."/>
            <person name="Seaver E.C."/>
            <person name="Weisblat D.A."/>
            <person name="Putnam N.H."/>
            <person name="Rokhsar D.S."/>
        </authorList>
    </citation>
    <scope>NUCLEOTIDE SEQUENCE [LARGE SCALE GENOMIC DNA]</scope>
</reference>
<protein>
    <submittedName>
        <fullName evidence="1">Uncharacterized protein</fullName>
    </submittedName>
</protein>
<evidence type="ECO:0000313" key="2">
    <source>
        <dbReference type="Proteomes" id="UP000030746"/>
    </source>
</evidence>
<keyword evidence="2" id="KW-1185">Reference proteome</keyword>
<evidence type="ECO:0000313" key="1">
    <source>
        <dbReference type="EMBL" id="ESP03164.1"/>
    </source>
</evidence>